<organism evidence="3 4">
    <name type="scientific">Oldenlandia corymbosa var. corymbosa</name>
    <dbReference type="NCBI Taxonomy" id="529605"/>
    <lineage>
        <taxon>Eukaryota</taxon>
        <taxon>Viridiplantae</taxon>
        <taxon>Streptophyta</taxon>
        <taxon>Embryophyta</taxon>
        <taxon>Tracheophyta</taxon>
        <taxon>Spermatophyta</taxon>
        <taxon>Magnoliopsida</taxon>
        <taxon>eudicotyledons</taxon>
        <taxon>Gunneridae</taxon>
        <taxon>Pentapetalae</taxon>
        <taxon>asterids</taxon>
        <taxon>lamiids</taxon>
        <taxon>Gentianales</taxon>
        <taxon>Rubiaceae</taxon>
        <taxon>Rubioideae</taxon>
        <taxon>Spermacoceae</taxon>
        <taxon>Hedyotis-Oldenlandia complex</taxon>
        <taxon>Oldenlandia</taxon>
    </lineage>
</organism>
<keyword evidence="2" id="KW-1133">Transmembrane helix</keyword>
<evidence type="ECO:0000313" key="4">
    <source>
        <dbReference type="Proteomes" id="UP001161247"/>
    </source>
</evidence>
<dbReference type="Proteomes" id="UP001161247">
    <property type="component" value="Chromosome 1"/>
</dbReference>
<name>A0AAV1C1H2_OLDCO</name>
<reference evidence="3" key="1">
    <citation type="submission" date="2023-03" db="EMBL/GenBank/DDBJ databases">
        <authorList>
            <person name="Julca I."/>
        </authorList>
    </citation>
    <scope>NUCLEOTIDE SEQUENCE</scope>
</reference>
<dbReference type="Pfam" id="PF05147">
    <property type="entry name" value="LANC_like"/>
    <property type="match status" value="1"/>
</dbReference>
<protein>
    <submittedName>
        <fullName evidence="3">OLC1v1024096C1</fullName>
    </submittedName>
</protein>
<keyword evidence="2" id="KW-0472">Membrane</keyword>
<accession>A0AAV1C1H2</accession>
<dbReference type="PANTHER" id="PTHR12736:SF22">
    <property type="entry name" value="LANC-LIKE PROTEIN GCL2"/>
    <property type="match status" value="1"/>
</dbReference>
<dbReference type="GO" id="GO:0031179">
    <property type="term" value="P:peptide modification"/>
    <property type="evidence" value="ECO:0007669"/>
    <property type="project" value="InterPro"/>
</dbReference>
<feature type="binding site" evidence="1">
    <location>
        <position position="19"/>
    </location>
    <ligand>
        <name>Zn(2+)</name>
        <dbReference type="ChEBI" id="CHEBI:29105"/>
    </ligand>
</feature>
<keyword evidence="1" id="KW-0862">Zinc</keyword>
<gene>
    <name evidence="3" type="ORF">OLC1_LOCUS1842</name>
</gene>
<keyword evidence="1" id="KW-0479">Metal-binding</keyword>
<dbReference type="EMBL" id="OX459118">
    <property type="protein sequence ID" value="CAI9089509.1"/>
    <property type="molecule type" value="Genomic_DNA"/>
</dbReference>
<dbReference type="GO" id="GO:0005975">
    <property type="term" value="P:carbohydrate metabolic process"/>
    <property type="evidence" value="ECO:0007669"/>
    <property type="project" value="InterPro"/>
</dbReference>
<evidence type="ECO:0000256" key="2">
    <source>
        <dbReference type="SAM" id="Phobius"/>
    </source>
</evidence>
<dbReference type="InterPro" id="IPR012341">
    <property type="entry name" value="6hp_glycosidase-like_sf"/>
</dbReference>
<evidence type="ECO:0000313" key="3">
    <source>
        <dbReference type="EMBL" id="CAI9089509.1"/>
    </source>
</evidence>
<dbReference type="PRINTS" id="PR01950">
    <property type="entry name" value="LANCSUPER"/>
</dbReference>
<keyword evidence="2" id="KW-0812">Transmembrane</keyword>
<dbReference type="SUPFAM" id="SSF158745">
    <property type="entry name" value="LanC-like"/>
    <property type="match status" value="1"/>
</dbReference>
<proteinExistence type="predicted"/>
<dbReference type="GO" id="GO:0005886">
    <property type="term" value="C:plasma membrane"/>
    <property type="evidence" value="ECO:0007669"/>
    <property type="project" value="TreeGrafter"/>
</dbReference>
<dbReference type="AlphaFoldDB" id="A0AAV1C1H2"/>
<dbReference type="PANTHER" id="PTHR12736">
    <property type="entry name" value="LANC-LIKE PROTEIN"/>
    <property type="match status" value="1"/>
</dbReference>
<dbReference type="Gene3D" id="1.50.10.10">
    <property type="match status" value="1"/>
</dbReference>
<feature type="transmembrane region" description="Helical" evidence="2">
    <location>
        <begin position="109"/>
        <end position="129"/>
    </location>
</feature>
<keyword evidence="4" id="KW-1185">Reference proteome</keyword>
<evidence type="ECO:0000256" key="1">
    <source>
        <dbReference type="PIRSR" id="PIRSR607822-1"/>
    </source>
</evidence>
<dbReference type="InterPro" id="IPR007822">
    <property type="entry name" value="LANC-like"/>
</dbReference>
<feature type="binding site" evidence="1">
    <location>
        <position position="20"/>
    </location>
    <ligand>
        <name>Zn(2+)</name>
        <dbReference type="ChEBI" id="CHEBI:29105"/>
    </ligand>
</feature>
<dbReference type="GO" id="GO:0046872">
    <property type="term" value="F:metal ion binding"/>
    <property type="evidence" value="ECO:0007669"/>
    <property type="project" value="UniProtKB-KW"/>
</dbReference>
<sequence>MRRRWCGWKLGLLRHVGICHGISGNAYVFHALYRLAGSPEFRFKAKSFACFLLDRGQKLLAEGEMRGGDHPFSLFEGIGGMADDLFPNLAFTWLRCNANRIFSCQKMRMMLNVVLGLALAYKPYLYFLFRLGWEVVLAI</sequence>